<keyword evidence="1" id="KW-0695">RNA-directed DNA polymerase</keyword>
<name>Q75HD2_ORYSJ</name>
<reference evidence="2" key="4">
    <citation type="submission" date="2006-01" db="EMBL/GenBank/DDBJ databases">
        <title>Oryza sativa chromosome 3 BAC OSJNBa0034E08 genomic sequence.</title>
        <authorList>
            <person name="Buell C.R."/>
            <person name="Yuan Q."/>
            <person name="Ouyang S."/>
            <person name="Liu J."/>
            <person name="Gansberger K."/>
            <person name="Jones K.M."/>
            <person name="Overton II L.L."/>
            <person name="Tsitrin T."/>
            <person name="Kim M.M."/>
            <person name="Bera J.J."/>
            <person name="Jin S.S."/>
            <person name="Fadrosh D.W."/>
            <person name="Tallon L.J."/>
            <person name="Koo H."/>
            <person name="Zismann V."/>
            <person name="Hsiao J."/>
            <person name="Blunt S."/>
            <person name="Vanaken S.S."/>
            <person name="Riedmuller S.B."/>
            <person name="Utterback T.T."/>
            <person name="Feldblyum T.V."/>
            <person name="Yang Q.Q."/>
            <person name="Haas B.J."/>
            <person name="Suh B.B."/>
            <person name="Peterson J.J."/>
            <person name="Quackenbush J."/>
            <person name="White O."/>
            <person name="Salzberg S.L."/>
            <person name="Fraser C.M."/>
        </authorList>
    </citation>
    <scope>NUCLEOTIDE SEQUENCE</scope>
</reference>
<keyword evidence="1" id="KW-0548">Nucleotidyltransferase</keyword>
<dbReference type="InterPro" id="IPR036691">
    <property type="entry name" value="Endo/exonu/phosph_ase_sf"/>
</dbReference>
<keyword evidence="1" id="KW-0808">Transferase</keyword>
<accession>Q75HD2</accession>
<dbReference type="PANTHER" id="PTHR33710:SF71">
    <property type="entry name" value="ENDONUCLEASE_EXONUCLEASE_PHOSPHATASE DOMAIN-CONTAINING PROTEIN"/>
    <property type="match status" value="1"/>
</dbReference>
<reference evidence="1" key="5">
    <citation type="submission" date="2006-01" db="EMBL/GenBank/DDBJ databases">
        <title>Oryza sativa chromosome 3 BAC OSJNBa0037J17 genomic sequence.</title>
        <authorList>
            <person name="Buell C.R."/>
            <person name="Yuan Q."/>
            <person name="Ouyang S."/>
            <person name="Liu J."/>
            <person name="Gansberger K."/>
            <person name="Jones K.M."/>
            <person name="Overton II L.L."/>
            <person name="Tsitrin T."/>
            <person name="Kim M.M."/>
            <person name="Bera J.J."/>
            <person name="Jin S.S."/>
            <person name="Fadrosh D.W."/>
            <person name="Tallon L.J."/>
            <person name="Koo H."/>
            <person name="Zismann V."/>
            <person name="Hsiao J."/>
            <person name="Blunt S."/>
            <person name="Vanaken S.S."/>
            <person name="Riedmuller S.B."/>
            <person name="Utterback T.T."/>
            <person name="Feldblyum T.V."/>
            <person name="Yang Q.Q."/>
            <person name="Haas B.J."/>
            <person name="Suh B.B."/>
            <person name="Peterson J.J."/>
            <person name="Quackenbush J."/>
            <person name="White O."/>
            <person name="Salzberg S.L."/>
            <person name="Fraser C.M."/>
        </authorList>
    </citation>
    <scope>NUCLEOTIDE SEQUENCE</scope>
</reference>
<dbReference type="PANTHER" id="PTHR33710">
    <property type="entry name" value="BNAC02G09200D PROTEIN"/>
    <property type="match status" value="1"/>
</dbReference>
<reference evidence="2" key="2">
    <citation type="submission" date="2004-02" db="EMBL/GenBank/DDBJ databases">
        <authorList>
            <person name="Buell R."/>
        </authorList>
    </citation>
    <scope>NUCLEOTIDE SEQUENCE</scope>
</reference>
<dbReference type="EMBL" id="AC135597">
    <property type="protein sequence ID" value="AAS01922.1"/>
    <property type="molecule type" value="Genomic_DNA"/>
</dbReference>
<dbReference type="GO" id="GO:0003964">
    <property type="term" value="F:RNA-directed DNA polymerase activity"/>
    <property type="evidence" value="ECO:0007669"/>
    <property type="project" value="UniProtKB-KW"/>
</dbReference>
<evidence type="ECO:0000313" key="3">
    <source>
        <dbReference type="Proteomes" id="UP000000763"/>
    </source>
</evidence>
<evidence type="ECO:0000313" key="2">
    <source>
        <dbReference type="EMBL" id="AAS01922.1"/>
    </source>
</evidence>
<protein>
    <submittedName>
        <fullName evidence="2">Retrotransposon protein, putative, LINE sub-class</fullName>
    </submittedName>
    <submittedName>
        <fullName evidence="1">Reverse transcriptase</fullName>
    </submittedName>
</protein>
<gene>
    <name evidence="2" type="ORF">OSJNBa0034E08.13</name>
    <name evidence="1" type="ORF">OSJNBa0037J17.37</name>
</gene>
<organism evidence="2 3">
    <name type="scientific">Oryza sativa subsp. japonica</name>
    <name type="common">Rice</name>
    <dbReference type="NCBI Taxonomy" id="39947"/>
    <lineage>
        <taxon>Eukaryota</taxon>
        <taxon>Viridiplantae</taxon>
        <taxon>Streptophyta</taxon>
        <taxon>Embryophyta</taxon>
        <taxon>Tracheophyta</taxon>
        <taxon>Spermatophyta</taxon>
        <taxon>Magnoliopsida</taxon>
        <taxon>Liliopsida</taxon>
        <taxon>Poales</taxon>
        <taxon>Poaceae</taxon>
        <taxon>BOP clade</taxon>
        <taxon>Oryzoideae</taxon>
        <taxon>Oryzeae</taxon>
        <taxon>Oryzinae</taxon>
        <taxon>Oryza</taxon>
        <taxon>Oryza sativa</taxon>
    </lineage>
</organism>
<evidence type="ECO:0000313" key="1">
    <source>
        <dbReference type="EMBL" id="AAO37473.1"/>
    </source>
</evidence>
<reference evidence="3" key="3">
    <citation type="journal article" date="2005" name="Nature">
        <title>The map-based sequence of the rice genome.</title>
        <authorList>
            <consortium name="International rice genome sequencing project (IRGSP)"/>
            <person name="Matsumoto T."/>
            <person name="Wu J."/>
            <person name="Kanamori H."/>
            <person name="Katayose Y."/>
            <person name="Fujisawa M."/>
            <person name="Namiki N."/>
            <person name="Mizuno H."/>
            <person name="Yamamoto K."/>
            <person name="Antonio B.A."/>
            <person name="Baba T."/>
            <person name="Sakata K."/>
            <person name="Nagamura Y."/>
            <person name="Aoki H."/>
            <person name="Arikawa K."/>
            <person name="Arita K."/>
            <person name="Bito T."/>
            <person name="Chiden Y."/>
            <person name="Fujitsuka N."/>
            <person name="Fukunaka R."/>
            <person name="Hamada M."/>
            <person name="Harada C."/>
            <person name="Hayashi A."/>
            <person name="Hijishita S."/>
            <person name="Honda M."/>
            <person name="Hosokawa S."/>
            <person name="Ichikawa Y."/>
            <person name="Idonuma A."/>
            <person name="Iijima M."/>
            <person name="Ikeda M."/>
            <person name="Ikeno M."/>
            <person name="Ito K."/>
            <person name="Ito S."/>
            <person name="Ito T."/>
            <person name="Ito Y."/>
            <person name="Ito Y."/>
            <person name="Iwabuchi A."/>
            <person name="Kamiya K."/>
            <person name="Karasawa W."/>
            <person name="Kurita K."/>
            <person name="Katagiri S."/>
            <person name="Kikuta A."/>
            <person name="Kobayashi H."/>
            <person name="Kobayashi N."/>
            <person name="Machita K."/>
            <person name="Maehara T."/>
            <person name="Masukawa M."/>
            <person name="Mizubayashi T."/>
            <person name="Mukai Y."/>
            <person name="Nagasaki H."/>
            <person name="Nagata Y."/>
            <person name="Naito S."/>
            <person name="Nakashima M."/>
            <person name="Nakama Y."/>
            <person name="Nakamichi Y."/>
            <person name="Nakamura M."/>
            <person name="Meguro A."/>
            <person name="Negishi M."/>
            <person name="Ohta I."/>
            <person name="Ohta T."/>
            <person name="Okamoto M."/>
            <person name="Ono N."/>
            <person name="Saji S."/>
            <person name="Sakaguchi M."/>
            <person name="Sakai K."/>
            <person name="Shibata M."/>
            <person name="Shimokawa T."/>
            <person name="Song J."/>
            <person name="Takazaki Y."/>
            <person name="Terasawa K."/>
            <person name="Tsugane M."/>
            <person name="Tsuji K."/>
            <person name="Ueda S."/>
            <person name="Waki K."/>
            <person name="Yamagata H."/>
            <person name="Yamamoto M."/>
            <person name="Yamamoto S."/>
            <person name="Yamane H."/>
            <person name="Yoshiki S."/>
            <person name="Yoshihara R."/>
            <person name="Yukawa K."/>
            <person name="Zhong H."/>
            <person name="Yano M."/>
            <person name="Yuan Q."/>
            <person name="Ouyang S."/>
            <person name="Liu J."/>
            <person name="Jones K.M."/>
            <person name="Gansberger K."/>
            <person name="Moffat K."/>
            <person name="Hill J."/>
            <person name="Bera J."/>
            <person name="Fadrosh D."/>
            <person name="Jin S."/>
            <person name="Johri S."/>
            <person name="Kim M."/>
            <person name="Overton L."/>
            <person name="Reardon M."/>
            <person name="Tsitrin T."/>
            <person name="Vuong H."/>
            <person name="Weaver B."/>
            <person name="Ciecko A."/>
            <person name="Tallon L."/>
            <person name="Jackson J."/>
            <person name="Pai G."/>
            <person name="Aken S.V."/>
            <person name="Utterback T."/>
            <person name="Reidmuller S."/>
            <person name="Feldblyum T."/>
            <person name="Hsiao J."/>
            <person name="Zismann V."/>
            <person name="Iobst S."/>
            <person name="de Vazeille A.R."/>
            <person name="Buell C.R."/>
            <person name="Ying K."/>
            <person name="Li Y."/>
            <person name="Lu T."/>
            <person name="Huang Y."/>
            <person name="Zhao Q."/>
            <person name="Feng Q."/>
            <person name="Zhang L."/>
            <person name="Zhu J."/>
            <person name="Weng Q."/>
            <person name="Mu J."/>
            <person name="Lu Y."/>
            <person name="Fan D."/>
            <person name="Liu Y."/>
            <person name="Guan J."/>
            <person name="Zhang Y."/>
            <person name="Yu S."/>
            <person name="Liu X."/>
            <person name="Zhang Y."/>
            <person name="Hong G."/>
            <person name="Han B."/>
            <person name="Choisne N."/>
            <person name="Demange N."/>
            <person name="Orjeda G."/>
            <person name="Samain S."/>
            <person name="Cattolico L."/>
            <person name="Pelletier E."/>
            <person name="Couloux A."/>
            <person name="Segurens B."/>
            <person name="Wincker P."/>
            <person name="D'Hont A."/>
            <person name="Scarpelli C."/>
            <person name="Weissenbach J."/>
            <person name="Salanoubat M."/>
            <person name="Quetier F."/>
            <person name="Yu Y."/>
            <person name="Kim H.R."/>
            <person name="Rambo T."/>
            <person name="Currie J."/>
            <person name="Collura K."/>
            <person name="Luo M."/>
            <person name="Yang T."/>
            <person name="Ammiraju J.S.S."/>
            <person name="Engler F."/>
            <person name="Soderlund C."/>
            <person name="Wing R.A."/>
            <person name="Palmer L.E."/>
            <person name="de la Bastide M."/>
            <person name="Spiegel L."/>
            <person name="Nascimento L."/>
            <person name="Zutavern T."/>
            <person name="O'Shaughnessy A."/>
            <person name="Dike S."/>
            <person name="Dedhia N."/>
            <person name="Preston R."/>
            <person name="Balija V."/>
            <person name="McCombie W.R."/>
            <person name="Chow T."/>
            <person name="Chen H."/>
            <person name="Chung M."/>
            <person name="Chen C."/>
            <person name="Shaw J."/>
            <person name="Wu H."/>
            <person name="Hsiao K."/>
            <person name="Chao Y."/>
            <person name="Chu M."/>
            <person name="Cheng C."/>
            <person name="Hour A."/>
            <person name="Lee P."/>
            <person name="Lin S."/>
            <person name="Lin Y."/>
            <person name="Liou J."/>
            <person name="Liu S."/>
            <person name="Hsing Y."/>
            <person name="Raghuvanshi S."/>
            <person name="Mohanty A."/>
            <person name="Bharti A.K."/>
            <person name="Gaur A."/>
            <person name="Gupta V."/>
            <person name="Kumar D."/>
            <person name="Ravi V."/>
            <person name="Vij S."/>
            <person name="Kapur A."/>
            <person name="Khurana P."/>
            <person name="Khurana P."/>
            <person name="Khurana J.P."/>
            <person name="Tyagi A.K."/>
            <person name="Gaikwad K."/>
            <person name="Singh A."/>
            <person name="Dalal V."/>
            <person name="Srivastava S."/>
            <person name="Dixit A."/>
            <person name="Pal A.K."/>
            <person name="Ghazi I.A."/>
            <person name="Yadav M."/>
            <person name="Pandit A."/>
            <person name="Bhargava A."/>
            <person name="Sureshbabu K."/>
            <person name="Batra K."/>
            <person name="Sharma T.R."/>
            <person name="Mohapatra T."/>
            <person name="Singh N.K."/>
            <person name="Messing J."/>
            <person name="Nelson A.B."/>
            <person name="Fuks G."/>
            <person name="Kavchok S."/>
            <person name="Keizer G."/>
            <person name="Linton E."/>
            <person name="Llaca V."/>
            <person name="Song R."/>
            <person name="Tanyolac B."/>
            <person name="Young S."/>
            <person name="Ho-Il K."/>
            <person name="Hahn J.H."/>
            <person name="Sangsakoo G."/>
            <person name="Vanavichit A."/>
            <person name="de Mattos Luiz.A.T."/>
            <person name="Zimmer P.D."/>
            <person name="Malone G."/>
            <person name="Dellagostin O."/>
            <person name="de Oliveira A.C."/>
            <person name="Bevan M."/>
            <person name="Bancroft I."/>
            <person name="Minx P."/>
            <person name="Cordum H."/>
            <person name="Wilson R."/>
            <person name="Cheng Z."/>
            <person name="Jin W."/>
            <person name="Jiang J."/>
            <person name="Leong S.A."/>
            <person name="Iwama H."/>
            <person name="Gojobori T."/>
            <person name="Itoh T."/>
            <person name="Niimura Y."/>
            <person name="Fujii Y."/>
            <person name="Habara T."/>
            <person name="Sakai H."/>
            <person name="Sato Y."/>
            <person name="Wilson G."/>
            <person name="Kumar K."/>
            <person name="McCouch S."/>
            <person name="Juretic N."/>
            <person name="Hoen D."/>
            <person name="Wright S."/>
            <person name="Bruskiewich R."/>
            <person name="Bureau T."/>
            <person name="Miyao A."/>
            <person name="Hirochika H."/>
            <person name="Nishikawa T."/>
            <person name="Kadowaki K."/>
            <person name="Sugiura M."/>
            <person name="Burr B."/>
            <person name="Sasaki T."/>
        </authorList>
    </citation>
    <scope>NUCLEOTIDE SEQUENCE [LARGE SCALE GENOMIC DNA]</scope>
    <source>
        <strain evidence="3">cv. Nipponbare</strain>
    </source>
</reference>
<sequence length="353" mass="41115">MKRIKLCVLQEPERSLFVQWLFDLSIPDDENWLFMRDFNFYRSVDNRNRNGGNMNDMMIFNSIISNLGLLELPLKGRSFTWSNMQDCPLLQQLDWFFTTVSWSASFPKTMVKPLTRLISDHVPCVVQIGTSIPKADLFRFENFWIEHDGFFDLVTSVWNNHGDSTDAAKNLTAKFKSLRKGLKKWSKTISKLTTLISNCNLAVSFIDKLEELRDLTLAEWNFRVIIKSKVLQYLRFKQIYWQKRCTIRWAKFGGENTKFFHAAATERYRRNLITHLQSDEGRMLTDHSEKAELPPQSFSMVFLSVINEAYAQGVLSMPIPTADSNFPVVQYADDTLLFLTLLHLKNCSVSKPY</sequence>
<dbReference type="AlphaFoldDB" id="Q75HD2"/>
<dbReference type="Proteomes" id="UP000000763">
    <property type="component" value="Chromosome 3"/>
</dbReference>
<dbReference type="EMBL" id="AC135226">
    <property type="protein sequence ID" value="AAO37473.1"/>
    <property type="molecule type" value="Genomic_DNA"/>
</dbReference>
<reference evidence="1" key="1">
    <citation type="submission" date="2003-02" db="EMBL/GenBank/DDBJ databases">
        <authorList>
            <person name="Buell R."/>
            <person name="Liu J."/>
            <person name="Childs K."/>
            <person name="Zaborsky J."/>
            <person name="Tallon L."/>
            <person name="Wirtz U."/>
            <person name="Wei F."/>
            <person name="Kuang H."/>
            <person name="Zhang P."/>
            <person name="Marano M."/>
            <person name="Baker B."/>
        </authorList>
    </citation>
    <scope>NUCLEOTIDE SEQUENCE</scope>
</reference>
<dbReference type="Gene3D" id="3.60.10.10">
    <property type="entry name" value="Endonuclease/exonuclease/phosphatase"/>
    <property type="match status" value="1"/>
</dbReference>
<proteinExistence type="predicted"/>
<dbReference type="SUPFAM" id="SSF56219">
    <property type="entry name" value="DNase I-like"/>
    <property type="match status" value="1"/>
</dbReference>
<reference evidence="3" key="6">
    <citation type="journal article" date="2008" name="Nucleic Acids Res.">
        <title>The rice annotation project database (RAP-DB): 2008 update.</title>
        <authorList>
            <consortium name="The rice annotation project (RAP)"/>
        </authorList>
    </citation>
    <scope>GENOME REANNOTATION</scope>
    <source>
        <strain evidence="3">cv. Nipponbare</strain>
    </source>
</reference>